<dbReference type="PANTHER" id="PTHR47331:SF5">
    <property type="entry name" value="RIBONUCLEASE H"/>
    <property type="match status" value="1"/>
</dbReference>
<dbReference type="InterPro" id="IPR000477">
    <property type="entry name" value="RT_dom"/>
</dbReference>
<dbReference type="CDD" id="cd01644">
    <property type="entry name" value="RT_pepA17"/>
    <property type="match status" value="1"/>
</dbReference>
<protein>
    <recommendedName>
        <fullName evidence="2">Integrase catalytic domain-containing protein</fullName>
    </recommendedName>
</protein>
<dbReference type="InterPro" id="IPR040676">
    <property type="entry name" value="DUF5641"/>
</dbReference>
<gene>
    <name evidence="4" type="primary">LOC139354639</name>
</gene>
<dbReference type="SUPFAM" id="SSF53098">
    <property type="entry name" value="Ribonuclease H-like"/>
    <property type="match status" value="1"/>
</dbReference>
<dbReference type="Gene3D" id="2.40.70.10">
    <property type="entry name" value="Acid Proteases"/>
    <property type="match status" value="1"/>
</dbReference>
<feature type="region of interest" description="Disordered" evidence="1">
    <location>
        <begin position="345"/>
        <end position="366"/>
    </location>
</feature>
<proteinExistence type="predicted"/>
<dbReference type="RefSeq" id="XP_070854991.1">
    <property type="nucleotide sequence ID" value="XM_070998890.1"/>
</dbReference>
<dbReference type="InterPro" id="IPR001584">
    <property type="entry name" value="Integrase_cat-core"/>
</dbReference>
<keyword evidence="3" id="KW-1185">Reference proteome</keyword>
<feature type="domain" description="Integrase catalytic" evidence="2">
    <location>
        <begin position="1468"/>
        <end position="1658"/>
    </location>
</feature>
<feature type="compositionally biased region" description="Polar residues" evidence="1">
    <location>
        <begin position="350"/>
        <end position="362"/>
    </location>
</feature>
<organism evidence="3 4">
    <name type="scientific">Drosophila suzukii</name>
    <name type="common">Spotted-wing drosophila fruit fly</name>
    <dbReference type="NCBI Taxonomy" id="28584"/>
    <lineage>
        <taxon>Eukaryota</taxon>
        <taxon>Metazoa</taxon>
        <taxon>Ecdysozoa</taxon>
        <taxon>Arthropoda</taxon>
        <taxon>Hexapoda</taxon>
        <taxon>Insecta</taxon>
        <taxon>Pterygota</taxon>
        <taxon>Neoptera</taxon>
        <taxon>Endopterygota</taxon>
        <taxon>Diptera</taxon>
        <taxon>Brachycera</taxon>
        <taxon>Muscomorpha</taxon>
        <taxon>Ephydroidea</taxon>
        <taxon>Drosophilidae</taxon>
        <taxon>Drosophila</taxon>
        <taxon>Sophophora</taxon>
    </lineage>
</organism>
<dbReference type="CDD" id="cd00303">
    <property type="entry name" value="retropepsin_like"/>
    <property type="match status" value="1"/>
</dbReference>
<dbReference type="InterPro" id="IPR036397">
    <property type="entry name" value="RNaseH_sf"/>
</dbReference>
<evidence type="ECO:0000313" key="4">
    <source>
        <dbReference type="RefSeq" id="XP_070854991.1"/>
    </source>
</evidence>
<evidence type="ECO:0000256" key="1">
    <source>
        <dbReference type="SAM" id="MobiDB-lite"/>
    </source>
</evidence>
<dbReference type="Proteomes" id="UP001652628">
    <property type="component" value="Unplaced"/>
</dbReference>
<sequence length="1778" mass="200449">MSAGSDNNKLSIPPAVVPGISVDPPTPELTAKTSSPRKRVTRANVKMALTPSQIALSKFTEVSDRLSEFESRAKTPSPIPPTLSMLNIRREEIRALWDRIKAEYDECTGCIAEAGDSAADSLPVLKAKYGYCYSVYERCGAQIADMIAQAPQVQAVPTQTYIPSGCRLPPCDTEVFTGDYLRWPTFRDLFTAIYINNPRLTPVEKLFHLNAKTSGDAHTIVSNSPLTNDGFRSAWANLTERFENKRLLVNSQLKILFNVQSVNQESGSAIRELQRTIQGCLTALEMSGIETENWDCLLVYMCSSKLPKLTLSLWEQSLHNKAEIPTWQELNAFLTERHRTLEAIDDVRPSGSSQSLPKTSAPTAAPRRINSYETRVAPKPKGCDLCKKENHPVRTCARFLQMTVDERSAYIKRKQLCLNCFARGHQLRDCESTHSCFTCRGRHHTLLHRGNSSQSPSNPAPRPRSRPSTPVATASRSTDSTVQNYFATGYRSVLLGTAIIDICHLGSNFKARALIDSGSEATFISERLFNLIKLPHQVIRAQVSGLNQTVSAESKKLCQFTIRSPTRPGLQINTTAYVLPQLAGNLPSCPIPQQFLRDLPELSLADPKFYESAQIDILVGADILPSILLSGTRPNICGSLLGQETIFGWILTGPVPAPRENQISVFSTRISHTVDTSLDRLLTKFWEVEDLPVKVTKSSDLACEENFLRTTTRDDNGRYVVSLPFRDPQNVKSALGHSRSSALSQFLRTEQRLKRDCQLKAKYDSVIQEYLDLNHMKEVRPTHNSASYYLPHHAVLKPESTTTKLRVVFNASSPSENGVSLNDILHAGPVLQSDLTIQILKWRYFRYVYSADIEKMYRQIWVDPKHSPFQRILFRNSEGHIRDFELQTVTFGVNCAPFLAIRVLQKLATDVQLSHPRASNVIRNNMYVDDVLAGADSAEDAKSIVHELQSALDSAGFPLRKWTSNNKEILAHIQSDHLLTADFLEIDTESTAKTLGVRWKATSDEFFFVPPDLATEISHTKRQVLSQISKLFDPAGWLAPFVVCAKIFMQEIWLQDLGWDDKLPIELCQRWNSFLQSYSVLDQVRIPRWVSFRPEFRVEHHGFCDASQKAYGAAIYVRVEVGHKTMVHLLTAKTRVAPVKTVSLPRLELCGALLLSEMAEAILPNMPRLTSKFHCWTDSTIVLAWLAKPACHWTTFVANRVTKITESTEAANWSHVQSEHNPADLASRGVPLQELVDNPLWWHGPTWLQRPRDQWPSQGTDLPVTEIEKRAVKVHVASMPSEDFLDRFSNLDRALRVLAYVHRFVQRCRRQSPPSGVRVEAQDVAAAEELMTICTQRRYFSEEYRCLSQKRPVPAASSILSLNPFLDKKGVIRACGRVTASDSLRYDERHPIILPYECALSRLLVKFTHLITLHGGNQLVVRLTRSRYWVPRIKNLVKAVVNSCKVCVIHKKRLQVQMMGSFPKERVSFSRPFTYTGMDYAGPFDIKNYTGRACLITKGYVLFFVCFSTKAIHLEPTSDLTTEKFLAAFARFVSRRGCPRQVQSDNGKTFAGASTVLSRDFLQAVKESVTDAYSHQQLTWQFIPPGAPHMGGLWEAGVKSFKTLFYKSTATRKYTFEELSTLLARIEACLNSRPLSPMSEDPTDLLALTPGHFLVGGPLLSIVEPEVKGESKSILNRWQHLKSLHQQFRTRWKDEYLKELHKRNKWQVPTENLRVGDLVVIKDDNLPSNEWRLGRIDSVFPGADGNVRVVDIRTTRGIVKRPVTKVVLLPREPPKTTS</sequence>
<evidence type="ECO:0000313" key="3">
    <source>
        <dbReference type="Proteomes" id="UP001652628"/>
    </source>
</evidence>
<feature type="compositionally biased region" description="Polar residues" evidence="1">
    <location>
        <begin position="1"/>
        <end position="10"/>
    </location>
</feature>
<feature type="region of interest" description="Disordered" evidence="1">
    <location>
        <begin position="447"/>
        <end position="476"/>
    </location>
</feature>
<dbReference type="PROSITE" id="PS50994">
    <property type="entry name" value="INTEGRASE"/>
    <property type="match status" value="1"/>
</dbReference>
<dbReference type="Pfam" id="PF03564">
    <property type="entry name" value="DUF1759"/>
    <property type="match status" value="1"/>
</dbReference>
<reference evidence="4" key="1">
    <citation type="submission" date="2025-08" db="UniProtKB">
        <authorList>
            <consortium name="RefSeq"/>
        </authorList>
    </citation>
    <scope>IDENTIFICATION</scope>
</reference>
<dbReference type="Gene3D" id="3.30.70.270">
    <property type="match status" value="1"/>
</dbReference>
<dbReference type="InterPro" id="IPR043128">
    <property type="entry name" value="Rev_trsase/Diguanyl_cyclase"/>
</dbReference>
<dbReference type="InterPro" id="IPR008042">
    <property type="entry name" value="Retrotrans_Pao"/>
</dbReference>
<dbReference type="InterPro" id="IPR012337">
    <property type="entry name" value="RNaseH-like_sf"/>
</dbReference>
<dbReference type="InterPro" id="IPR021109">
    <property type="entry name" value="Peptidase_aspartic_dom_sf"/>
</dbReference>
<dbReference type="GeneID" id="139354639"/>
<dbReference type="InterPro" id="IPR005312">
    <property type="entry name" value="DUF1759"/>
</dbReference>
<dbReference type="SUPFAM" id="SSF56672">
    <property type="entry name" value="DNA/RNA polymerases"/>
    <property type="match status" value="1"/>
</dbReference>
<dbReference type="Pfam" id="PF18701">
    <property type="entry name" value="DUF5641"/>
    <property type="match status" value="1"/>
</dbReference>
<evidence type="ECO:0000259" key="2">
    <source>
        <dbReference type="PROSITE" id="PS50994"/>
    </source>
</evidence>
<dbReference type="InterPro" id="IPR041588">
    <property type="entry name" value="Integrase_H2C2"/>
</dbReference>
<dbReference type="Pfam" id="PF05380">
    <property type="entry name" value="Peptidase_A17"/>
    <property type="match status" value="1"/>
</dbReference>
<feature type="region of interest" description="Disordered" evidence="1">
    <location>
        <begin position="1"/>
        <end position="37"/>
    </location>
</feature>
<dbReference type="Gene3D" id="3.30.420.10">
    <property type="entry name" value="Ribonuclease H-like superfamily/Ribonuclease H"/>
    <property type="match status" value="1"/>
</dbReference>
<dbReference type="Pfam" id="PF17921">
    <property type="entry name" value="Integrase_H2C2"/>
    <property type="match status" value="1"/>
</dbReference>
<dbReference type="Gene3D" id="3.10.10.10">
    <property type="entry name" value="HIV Type 1 Reverse Transcriptase, subunit A, domain 1"/>
    <property type="match status" value="1"/>
</dbReference>
<dbReference type="InterPro" id="IPR043502">
    <property type="entry name" value="DNA/RNA_pol_sf"/>
</dbReference>
<accession>A0ABM4TYE4</accession>
<dbReference type="PANTHER" id="PTHR47331">
    <property type="entry name" value="PHD-TYPE DOMAIN-CONTAINING PROTEIN"/>
    <property type="match status" value="1"/>
</dbReference>
<dbReference type="Pfam" id="PF00078">
    <property type="entry name" value="RVT_1"/>
    <property type="match status" value="1"/>
</dbReference>
<name>A0ABM4TYE4_DROSZ</name>